<dbReference type="EMBL" id="KI669492">
    <property type="protein sequence ID" value="OCF37863.1"/>
    <property type="molecule type" value="Genomic_DNA"/>
</dbReference>
<evidence type="ECO:0000256" key="1">
    <source>
        <dbReference type="ARBA" id="ARBA00005701"/>
    </source>
</evidence>
<name>A0A1B9H3K5_9TREE</name>
<evidence type="ECO:0000256" key="3">
    <source>
        <dbReference type="SAM" id="MobiDB-lite"/>
    </source>
</evidence>
<protein>
    <recommendedName>
        <fullName evidence="2">Succinate dehydrogenase assembly factor 4, mitochondrial</fullName>
    </recommendedName>
</protein>
<sequence length="142" mass="15210">MLSLAISRSALASRRPTLLVFATSTPSSSILRPLSTSSKSLDRSSFTRPGPPPLPAADQAEFDALLKANATIGASPEIVTNPEKGIKATEEQHKDVRRGPKPEFEGDVNPKTGERGGPKNDPFIAGDQDWQFGGRVTVSYSY</sequence>
<dbReference type="Pfam" id="PF07896">
    <property type="entry name" value="DUF1674"/>
    <property type="match status" value="1"/>
</dbReference>
<dbReference type="Proteomes" id="UP000092666">
    <property type="component" value="Unassembled WGS sequence"/>
</dbReference>
<dbReference type="GO" id="GO:0034553">
    <property type="term" value="P:mitochondrial respiratory chain complex II assembly"/>
    <property type="evidence" value="ECO:0007669"/>
    <property type="project" value="TreeGrafter"/>
</dbReference>
<dbReference type="PANTHER" id="PTHR28524">
    <property type="entry name" value="SUCCINATE DEHYDROGENASE ASSEMBLY FACTOR 4, MITOCHONDRIAL"/>
    <property type="match status" value="1"/>
</dbReference>
<dbReference type="AlphaFoldDB" id="A0A1B9H3K5"/>
<feature type="compositionally biased region" description="Low complexity" evidence="3">
    <location>
        <begin position="24"/>
        <end position="39"/>
    </location>
</feature>
<evidence type="ECO:0000313" key="4">
    <source>
        <dbReference type="EMBL" id="OCF37863.1"/>
    </source>
</evidence>
<evidence type="ECO:0000313" key="5">
    <source>
        <dbReference type="Proteomes" id="UP000092666"/>
    </source>
</evidence>
<feature type="region of interest" description="Disordered" evidence="3">
    <location>
        <begin position="24"/>
        <end position="57"/>
    </location>
</feature>
<gene>
    <name evidence="4" type="ORF">I316_00087</name>
</gene>
<keyword evidence="5" id="KW-1185">Reference proteome</keyword>
<dbReference type="InterPro" id="IPR012875">
    <property type="entry name" value="SDHF4"/>
</dbReference>
<proteinExistence type="inferred from homology"/>
<dbReference type="OrthoDB" id="201362at2759"/>
<reference evidence="4 5" key="1">
    <citation type="submission" date="2013-07" db="EMBL/GenBank/DDBJ databases">
        <title>The Genome Sequence of Cryptococcus heveanensis BCC8398.</title>
        <authorList>
            <consortium name="The Broad Institute Genome Sequencing Platform"/>
            <person name="Cuomo C."/>
            <person name="Litvintseva A."/>
            <person name="Chen Y."/>
            <person name="Heitman J."/>
            <person name="Sun S."/>
            <person name="Springer D."/>
            <person name="Dromer F."/>
            <person name="Young S.K."/>
            <person name="Zeng Q."/>
            <person name="Gargeya S."/>
            <person name="Fitzgerald M."/>
            <person name="Abouelleil A."/>
            <person name="Alvarado L."/>
            <person name="Berlin A.M."/>
            <person name="Chapman S.B."/>
            <person name="Dewar J."/>
            <person name="Goldberg J."/>
            <person name="Griggs A."/>
            <person name="Gujja S."/>
            <person name="Hansen M."/>
            <person name="Howarth C."/>
            <person name="Imamovic A."/>
            <person name="Larimer J."/>
            <person name="McCowan C."/>
            <person name="Murphy C."/>
            <person name="Pearson M."/>
            <person name="Priest M."/>
            <person name="Roberts A."/>
            <person name="Saif S."/>
            <person name="Shea T."/>
            <person name="Sykes S."/>
            <person name="Wortman J."/>
            <person name="Nusbaum C."/>
            <person name="Birren B."/>
        </authorList>
    </citation>
    <scope>NUCLEOTIDE SEQUENCE [LARGE SCALE GENOMIC DNA]</scope>
    <source>
        <strain evidence="4 5">BCC8398</strain>
    </source>
</reference>
<reference evidence="5" key="2">
    <citation type="submission" date="2013-12" db="EMBL/GenBank/DDBJ databases">
        <title>Evolution of pathogenesis and genome organization in the Tremellales.</title>
        <authorList>
            <person name="Cuomo C."/>
            <person name="Litvintseva A."/>
            <person name="Heitman J."/>
            <person name="Chen Y."/>
            <person name="Sun S."/>
            <person name="Springer D."/>
            <person name="Dromer F."/>
            <person name="Young S."/>
            <person name="Zeng Q."/>
            <person name="Chapman S."/>
            <person name="Gujja S."/>
            <person name="Saif S."/>
            <person name="Birren B."/>
        </authorList>
    </citation>
    <scope>NUCLEOTIDE SEQUENCE [LARGE SCALE GENOMIC DNA]</scope>
    <source>
        <strain evidence="5">BCC8398</strain>
    </source>
</reference>
<accession>A0A1B9H3K5</accession>
<comment type="similarity">
    <text evidence="1">Belongs to the SDHAF4 family.</text>
</comment>
<dbReference type="STRING" id="1296120.A0A1B9H3K5"/>
<dbReference type="PANTHER" id="PTHR28524:SF3">
    <property type="entry name" value="SUCCINATE DEHYDROGENASE ASSEMBLY FACTOR 4, MITOCHONDRIAL"/>
    <property type="match status" value="1"/>
</dbReference>
<feature type="compositionally biased region" description="Basic and acidic residues" evidence="3">
    <location>
        <begin position="84"/>
        <end position="104"/>
    </location>
</feature>
<feature type="region of interest" description="Disordered" evidence="3">
    <location>
        <begin position="76"/>
        <end position="130"/>
    </location>
</feature>
<organism evidence="4 5">
    <name type="scientific">Kwoniella heveanensis BCC8398</name>
    <dbReference type="NCBI Taxonomy" id="1296120"/>
    <lineage>
        <taxon>Eukaryota</taxon>
        <taxon>Fungi</taxon>
        <taxon>Dikarya</taxon>
        <taxon>Basidiomycota</taxon>
        <taxon>Agaricomycotina</taxon>
        <taxon>Tremellomycetes</taxon>
        <taxon>Tremellales</taxon>
        <taxon>Cryptococcaceae</taxon>
        <taxon>Kwoniella</taxon>
    </lineage>
</organism>
<dbReference type="GO" id="GO:0005739">
    <property type="term" value="C:mitochondrion"/>
    <property type="evidence" value="ECO:0007669"/>
    <property type="project" value="TreeGrafter"/>
</dbReference>
<evidence type="ECO:0000256" key="2">
    <source>
        <dbReference type="ARBA" id="ARBA00022170"/>
    </source>
</evidence>